<feature type="region of interest" description="Disordered" evidence="1">
    <location>
        <begin position="208"/>
        <end position="303"/>
    </location>
</feature>
<feature type="compositionally biased region" description="Low complexity" evidence="1">
    <location>
        <begin position="257"/>
        <end position="273"/>
    </location>
</feature>
<feature type="compositionally biased region" description="Low complexity" evidence="1">
    <location>
        <begin position="561"/>
        <end position="572"/>
    </location>
</feature>
<dbReference type="HOGENOM" id="CLU_018826_0_0_1"/>
<dbReference type="Proteomes" id="UP000039046">
    <property type="component" value="Unassembled WGS sequence"/>
</dbReference>
<accession>A0A0A1T9D5</accession>
<dbReference type="AlphaFoldDB" id="A0A0A1T9D5"/>
<proteinExistence type="predicted"/>
<feature type="region of interest" description="Disordered" evidence="1">
    <location>
        <begin position="167"/>
        <end position="192"/>
    </location>
</feature>
<evidence type="ECO:0000313" key="3">
    <source>
        <dbReference type="EMBL" id="CEJ81979.1"/>
    </source>
</evidence>
<dbReference type="EMBL" id="CDHN01000001">
    <property type="protein sequence ID" value="CEJ81979.1"/>
    <property type="molecule type" value="Genomic_DNA"/>
</dbReference>
<evidence type="ECO:0000259" key="2">
    <source>
        <dbReference type="Pfam" id="PF14616"/>
    </source>
</evidence>
<feature type="compositionally biased region" description="Low complexity" evidence="1">
    <location>
        <begin position="227"/>
        <end position="242"/>
    </location>
</feature>
<dbReference type="InterPro" id="IPR028012">
    <property type="entry name" value="Rua1_C"/>
</dbReference>
<feature type="compositionally biased region" description="Polar residues" evidence="1">
    <location>
        <begin position="179"/>
        <end position="190"/>
    </location>
</feature>
<protein>
    <recommendedName>
        <fullName evidence="2">Transcription regulator Rua1 C-terminal domain-containing protein</fullName>
    </recommendedName>
</protein>
<feature type="domain" description="Transcription regulator Rua1 C-terminal" evidence="2">
    <location>
        <begin position="441"/>
        <end position="541"/>
    </location>
</feature>
<feature type="compositionally biased region" description="Basic and acidic residues" evidence="1">
    <location>
        <begin position="167"/>
        <end position="178"/>
    </location>
</feature>
<keyword evidence="4" id="KW-1185">Reference proteome</keyword>
<organism evidence="3 4">
    <name type="scientific">[Torrubiella] hemipterigena</name>
    <dbReference type="NCBI Taxonomy" id="1531966"/>
    <lineage>
        <taxon>Eukaryota</taxon>
        <taxon>Fungi</taxon>
        <taxon>Dikarya</taxon>
        <taxon>Ascomycota</taxon>
        <taxon>Pezizomycotina</taxon>
        <taxon>Sordariomycetes</taxon>
        <taxon>Hypocreomycetidae</taxon>
        <taxon>Hypocreales</taxon>
        <taxon>Clavicipitaceae</taxon>
        <taxon>Clavicipitaceae incertae sedis</taxon>
        <taxon>'Torrubiella' clade</taxon>
    </lineage>
</organism>
<dbReference type="PANTHER" id="PTHR28125:SF3">
    <property type="entry name" value="TRANSCRIPTION REGULATOR RUA1 C-TERMINAL DOMAIN-CONTAINING PROTEIN"/>
    <property type="match status" value="1"/>
</dbReference>
<gene>
    <name evidence="3" type="ORF">VHEMI02074</name>
</gene>
<evidence type="ECO:0000313" key="4">
    <source>
        <dbReference type="Proteomes" id="UP000039046"/>
    </source>
</evidence>
<feature type="compositionally biased region" description="Low complexity" evidence="1">
    <location>
        <begin position="290"/>
        <end position="303"/>
    </location>
</feature>
<dbReference type="PANTHER" id="PTHR28125">
    <property type="entry name" value="MEIOTIC EXPRESSION UP-REGULATED PROTEIN 26"/>
    <property type="match status" value="1"/>
</dbReference>
<evidence type="ECO:0000256" key="1">
    <source>
        <dbReference type="SAM" id="MobiDB-lite"/>
    </source>
</evidence>
<name>A0A0A1T9D5_9HYPO</name>
<feature type="region of interest" description="Disordered" evidence="1">
    <location>
        <begin position="547"/>
        <end position="593"/>
    </location>
</feature>
<reference evidence="3 4" key="1">
    <citation type="journal article" date="2015" name="Genome Announc.">
        <title>Draft Genome Sequence and Gene Annotation of the Entomopathogenic Fungus Verticillium hemipterigenum.</title>
        <authorList>
            <person name="Horn F."/>
            <person name="Habel A."/>
            <person name="Scharf D.H."/>
            <person name="Dworschak J."/>
            <person name="Brakhage A.A."/>
            <person name="Guthke R."/>
            <person name="Hertweck C."/>
            <person name="Linde J."/>
        </authorList>
    </citation>
    <scope>NUCLEOTIDE SEQUENCE [LARGE SCALE GENOMIC DNA]</scope>
</reference>
<dbReference type="Pfam" id="PF14616">
    <property type="entry name" value="Rua1_C"/>
    <property type="match status" value="1"/>
</dbReference>
<sequence length="652" mass="72182">MLAMENRPTAKLYRHQRFRPYRMPTPLETVPETTVPPTTTTHTTTATMASTTVAWSGAFSQPQQEQGYLSTNSSDVPVCDSNSFSSLTPAWSSPLPEKPVDAITRPDLLPPTSAPFDMTKSQSWTQKPYEEPLEFYPFDPDAPIGQAYTTDEAVPIIDLRFQSRQDFDNTHGEHDNNRRPASSMTVSTCGPISDLPSSFEEFAANMSDQPGFSDYPGLTSNRTSVMSSSQISPTSSPRTSIQAQPRHEQVRSHSRTGRMSSSPRPSSRVSPYSLDSHRGASSRWSTPTHSSVRSSPYSYASASDVSPANQRLSLQPSSMPLSNYASSNFPMHRPQVYTAGSLLSQTQPILAAPPLMSSMGSQPLLPEPSRLPQAPTLASHGLLRMLQSNDTYSLRSHYADFADPPDLFASLHEEPCKPPPEDMNPSDPDMVPYEQEVRFEGDLYTPMLVRGHGNKREGWCGMCKPGRWLVLKNSAYWYDKSFTHGISAATGQPFQEPLDKRRMDGNPDVWEGLCGSCNEWIALVSSKKKGTTWFRHAYKCHTHAKVKDVAKRRRENHQNKSSATSQDAASSTTKEKETHLTPRSAYTPMPMPMLPAPSNLISQTYMNPATQHSSQHFHSHMHIPAPPPSLQSSHSVTTPATTVSMSAYPSMI</sequence>
<dbReference type="OrthoDB" id="5595379at2759"/>